<dbReference type="RefSeq" id="XP_060335110.1">
    <property type="nucleotide sequence ID" value="XM_060480647.1"/>
</dbReference>
<evidence type="ECO:0000313" key="1">
    <source>
        <dbReference type="EMBL" id="KAK0463800.1"/>
    </source>
</evidence>
<proteinExistence type="predicted"/>
<keyword evidence="2" id="KW-1185">Reference proteome</keyword>
<sequence length="559" mass="63484">MSPRICLGCGCPNHYTPSTTLSDEQTDAGPTFDNLLRSNDPPSPSEECELRDNISIGEAHVAAIDDHVAALKKLRQALSSQLASIGAELEGLDGERGKAVARIAERKRILSPVRRLPPEILFKIFFSTIIFPMPRSLSRRVRHWWDFHPSESALWSVELVCKTWRHVVLDFPQLWSRINIFISGVNFSPENFRYVRKLARQKLARSRRFPDLCRSSFPRSCSPCKIEYNLSISFYLPHCSLLWQLYNFACLRKLTLLCTNGEEFRGLFRTELFGDTPLLNTLDTVDIGNVLILRLPYRQITHYSTYHVLCDRSPGPSTYYILPLLLEAEDLEACDLRCEEMLQIAKTADYSRSCSKLQTLTLSSWASQYPRSVLARLLSALALPRLSTLTVHCCVDEGHVRDTMETFTAVRGAVCRSQSPLTTFHFIHGNIDGEDLLALFRSASSTLQEVKLLDVGPLALTDDILTPLVTSYPGNVLLPRLHTLHISGEMKFDVNLFVKMVKSRWTYEGPSFQCLQTIELCRSLNIEDDREEEELGRTSALSKLEEYRAEGLKLSYNIL</sequence>
<name>A0AA39TZE9_ARMTA</name>
<evidence type="ECO:0000313" key="2">
    <source>
        <dbReference type="Proteomes" id="UP001175211"/>
    </source>
</evidence>
<accession>A0AA39TZE9</accession>
<dbReference type="InterPro" id="IPR032675">
    <property type="entry name" value="LRR_dom_sf"/>
</dbReference>
<dbReference type="Gene3D" id="3.80.10.10">
    <property type="entry name" value="Ribonuclease Inhibitor"/>
    <property type="match status" value="1"/>
</dbReference>
<dbReference type="EMBL" id="JAUEPS010000007">
    <property type="protein sequence ID" value="KAK0463800.1"/>
    <property type="molecule type" value="Genomic_DNA"/>
</dbReference>
<comment type="caution">
    <text evidence="1">The sequence shown here is derived from an EMBL/GenBank/DDBJ whole genome shotgun (WGS) entry which is preliminary data.</text>
</comment>
<gene>
    <name evidence="1" type="ORF">EV420DRAFT_1761043</name>
</gene>
<dbReference type="Gene3D" id="1.20.1280.50">
    <property type="match status" value="1"/>
</dbReference>
<protein>
    <recommendedName>
        <fullName evidence="3">F-box domain-containing protein</fullName>
    </recommendedName>
</protein>
<dbReference type="GeneID" id="85364195"/>
<evidence type="ECO:0008006" key="3">
    <source>
        <dbReference type="Google" id="ProtNLM"/>
    </source>
</evidence>
<dbReference type="AlphaFoldDB" id="A0AA39TZE9"/>
<organism evidence="1 2">
    <name type="scientific">Armillaria tabescens</name>
    <name type="common">Ringless honey mushroom</name>
    <name type="synonym">Agaricus tabescens</name>
    <dbReference type="NCBI Taxonomy" id="1929756"/>
    <lineage>
        <taxon>Eukaryota</taxon>
        <taxon>Fungi</taxon>
        <taxon>Dikarya</taxon>
        <taxon>Basidiomycota</taxon>
        <taxon>Agaricomycotina</taxon>
        <taxon>Agaricomycetes</taxon>
        <taxon>Agaricomycetidae</taxon>
        <taxon>Agaricales</taxon>
        <taxon>Marasmiineae</taxon>
        <taxon>Physalacriaceae</taxon>
        <taxon>Desarmillaria</taxon>
    </lineage>
</organism>
<dbReference type="Proteomes" id="UP001175211">
    <property type="component" value="Unassembled WGS sequence"/>
</dbReference>
<reference evidence="1" key="1">
    <citation type="submission" date="2023-06" db="EMBL/GenBank/DDBJ databases">
        <authorList>
            <consortium name="Lawrence Berkeley National Laboratory"/>
            <person name="Ahrendt S."/>
            <person name="Sahu N."/>
            <person name="Indic B."/>
            <person name="Wong-Bajracharya J."/>
            <person name="Merenyi Z."/>
            <person name="Ke H.-M."/>
            <person name="Monk M."/>
            <person name="Kocsube S."/>
            <person name="Drula E."/>
            <person name="Lipzen A."/>
            <person name="Balint B."/>
            <person name="Henrissat B."/>
            <person name="Andreopoulos B."/>
            <person name="Martin F.M."/>
            <person name="Harder C.B."/>
            <person name="Rigling D."/>
            <person name="Ford K.L."/>
            <person name="Foster G.D."/>
            <person name="Pangilinan J."/>
            <person name="Papanicolaou A."/>
            <person name="Barry K."/>
            <person name="LaButti K."/>
            <person name="Viragh M."/>
            <person name="Koriabine M."/>
            <person name="Yan M."/>
            <person name="Riley R."/>
            <person name="Champramary S."/>
            <person name="Plett K.L."/>
            <person name="Tsai I.J."/>
            <person name="Slot J."/>
            <person name="Sipos G."/>
            <person name="Plett J."/>
            <person name="Nagy L.G."/>
            <person name="Grigoriev I.V."/>
        </authorList>
    </citation>
    <scope>NUCLEOTIDE SEQUENCE</scope>
    <source>
        <strain evidence="1">CCBAS 213</strain>
    </source>
</reference>